<evidence type="ECO:0000259" key="2">
    <source>
        <dbReference type="Pfam" id="PF00497"/>
    </source>
</evidence>
<sequence>MPNSNRKRSARVFTRFSAWALRSLRPCGQSSRDKAANLELLPGWPTWRSARQSPGLAARHPGEDASIRRFRISMTSTTLSLHRAILARARRLAAICCLLVWAPVLAGPLQLMTEDWPPFNYEKDGEVKGISVAIVRAIQQEIGDDSSIRILPWNRAYALTLHTPGTALFSAVRLEEREALFKWVSPLMETEYYFFENRDAPTGIRSIEDAKQVPMIAASISTNSDYIRLSAMGFTNLSQLDTISSPARLLLYKRADLGVMSPLTQRFQEFQAGMPDQLVNTGVLAYSQPLAIAFNLKTDDARIRVWQQALDGLRRSGALKRITAEALEEAEADYAIAR</sequence>
<evidence type="ECO:0000256" key="1">
    <source>
        <dbReference type="SAM" id="Phobius"/>
    </source>
</evidence>
<feature type="domain" description="Solute-binding protein family 3/N-terminal" evidence="2">
    <location>
        <begin position="113"/>
        <end position="324"/>
    </location>
</feature>
<name>A0A5M8FPF2_9GAMM</name>
<dbReference type="InterPro" id="IPR001638">
    <property type="entry name" value="Solute-binding_3/MltF_N"/>
</dbReference>
<dbReference type="Gene3D" id="3.40.190.10">
    <property type="entry name" value="Periplasmic binding protein-like II"/>
    <property type="match status" value="2"/>
</dbReference>
<comment type="caution">
    <text evidence="3">The sequence shown here is derived from an EMBL/GenBank/DDBJ whole genome shotgun (WGS) entry which is preliminary data.</text>
</comment>
<dbReference type="EMBL" id="VWXX01000004">
    <property type="protein sequence ID" value="KAA6186687.1"/>
    <property type="molecule type" value="Genomic_DNA"/>
</dbReference>
<keyword evidence="1" id="KW-0472">Membrane</keyword>
<dbReference type="OrthoDB" id="8587856at2"/>
<gene>
    <name evidence="3" type="ORF">F2Q65_04780</name>
</gene>
<dbReference type="PANTHER" id="PTHR38834">
    <property type="entry name" value="PERIPLASMIC SUBSTRATE BINDING PROTEIN FAMILY 3"/>
    <property type="match status" value="1"/>
</dbReference>
<dbReference type="Proteomes" id="UP000322981">
    <property type="component" value="Unassembled WGS sequence"/>
</dbReference>
<proteinExistence type="predicted"/>
<dbReference type="AlphaFoldDB" id="A0A5M8FPF2"/>
<keyword evidence="4" id="KW-1185">Reference proteome</keyword>
<dbReference type="PANTHER" id="PTHR38834:SF3">
    <property type="entry name" value="SOLUTE-BINDING PROTEIN FAMILY 3_N-TERMINAL DOMAIN-CONTAINING PROTEIN"/>
    <property type="match status" value="1"/>
</dbReference>
<evidence type="ECO:0000313" key="4">
    <source>
        <dbReference type="Proteomes" id="UP000322981"/>
    </source>
</evidence>
<dbReference type="SUPFAM" id="SSF53850">
    <property type="entry name" value="Periplasmic binding protein-like II"/>
    <property type="match status" value="1"/>
</dbReference>
<organism evidence="3 4">
    <name type="scientific">Thiohalocapsa marina</name>
    <dbReference type="NCBI Taxonomy" id="424902"/>
    <lineage>
        <taxon>Bacteria</taxon>
        <taxon>Pseudomonadati</taxon>
        <taxon>Pseudomonadota</taxon>
        <taxon>Gammaproteobacteria</taxon>
        <taxon>Chromatiales</taxon>
        <taxon>Chromatiaceae</taxon>
        <taxon>Thiohalocapsa</taxon>
    </lineage>
</organism>
<protein>
    <submittedName>
        <fullName evidence="3">ABC transporter substrate-binding protein</fullName>
    </submittedName>
</protein>
<dbReference type="Pfam" id="PF00497">
    <property type="entry name" value="SBP_bac_3"/>
    <property type="match status" value="1"/>
</dbReference>
<keyword evidence="1" id="KW-1133">Transmembrane helix</keyword>
<accession>A0A5M8FPF2</accession>
<feature type="transmembrane region" description="Helical" evidence="1">
    <location>
        <begin position="92"/>
        <end position="111"/>
    </location>
</feature>
<evidence type="ECO:0000313" key="3">
    <source>
        <dbReference type="EMBL" id="KAA6186687.1"/>
    </source>
</evidence>
<keyword evidence="1" id="KW-0812">Transmembrane</keyword>
<reference evidence="3 4" key="1">
    <citation type="submission" date="2019-09" db="EMBL/GenBank/DDBJ databases">
        <title>Whole-genome sequence of the purple sulfur bacterium Thiohalocapsa marina DSM 19078.</title>
        <authorList>
            <person name="Kyndt J.A."/>
            <person name="Meyer T.E."/>
        </authorList>
    </citation>
    <scope>NUCLEOTIDE SEQUENCE [LARGE SCALE GENOMIC DNA]</scope>
    <source>
        <strain evidence="3 4">DSM 19078</strain>
    </source>
</reference>